<name>A0A6J2WY45_CHACN</name>
<dbReference type="GO" id="GO:0016579">
    <property type="term" value="P:protein deubiquitination"/>
    <property type="evidence" value="ECO:0007669"/>
    <property type="project" value="InterPro"/>
</dbReference>
<proteinExistence type="predicted"/>
<dbReference type="InterPro" id="IPR028889">
    <property type="entry name" value="USP"/>
</dbReference>
<dbReference type="CDD" id="cd02674">
    <property type="entry name" value="Peptidase_C19R"/>
    <property type="match status" value="1"/>
</dbReference>
<dbReference type="InterPro" id="IPR050185">
    <property type="entry name" value="Ub_carboxyl-term_hydrolase"/>
</dbReference>
<gene>
    <name evidence="7" type="primary">LOC115829191</name>
</gene>
<dbReference type="PROSITE" id="PS50235">
    <property type="entry name" value="USP_3"/>
    <property type="match status" value="1"/>
</dbReference>
<evidence type="ECO:0000256" key="3">
    <source>
        <dbReference type="ARBA" id="ARBA00022801"/>
    </source>
</evidence>
<keyword evidence="3 7" id="KW-0378">Hydrolase</keyword>
<evidence type="ECO:0000259" key="5">
    <source>
        <dbReference type="PROSITE" id="PS50235"/>
    </source>
</evidence>
<feature type="compositionally biased region" description="Basic and acidic residues" evidence="4">
    <location>
        <begin position="1"/>
        <end position="14"/>
    </location>
</feature>
<dbReference type="SUPFAM" id="SSF54001">
    <property type="entry name" value="Cysteine proteinases"/>
    <property type="match status" value="1"/>
</dbReference>
<dbReference type="OrthoDB" id="292964at2759"/>
<feature type="domain" description="USP" evidence="5">
    <location>
        <begin position="32"/>
        <end position="352"/>
    </location>
</feature>
<dbReference type="InterPro" id="IPR001394">
    <property type="entry name" value="Peptidase_C19_UCH"/>
</dbReference>
<organism evidence="6 7">
    <name type="scientific">Chanos chanos</name>
    <name type="common">Milkfish</name>
    <name type="synonym">Mugil chanos</name>
    <dbReference type="NCBI Taxonomy" id="29144"/>
    <lineage>
        <taxon>Eukaryota</taxon>
        <taxon>Metazoa</taxon>
        <taxon>Chordata</taxon>
        <taxon>Craniata</taxon>
        <taxon>Vertebrata</taxon>
        <taxon>Euteleostomi</taxon>
        <taxon>Actinopterygii</taxon>
        <taxon>Neopterygii</taxon>
        <taxon>Teleostei</taxon>
        <taxon>Ostariophysi</taxon>
        <taxon>Gonorynchiformes</taxon>
        <taxon>Chanidae</taxon>
        <taxon>Chanos</taxon>
    </lineage>
</organism>
<dbReference type="PANTHER" id="PTHR21646:SF11">
    <property type="entry name" value="INACTIVE UBIQUITIN CARBOXYL-TERMINAL HYDROLASE 50"/>
    <property type="match status" value="1"/>
</dbReference>
<dbReference type="RefSeq" id="XP_030649116.1">
    <property type="nucleotide sequence ID" value="XM_030793256.1"/>
</dbReference>
<dbReference type="Pfam" id="PF00443">
    <property type="entry name" value="UCH"/>
    <property type="match status" value="1"/>
</dbReference>
<evidence type="ECO:0000256" key="1">
    <source>
        <dbReference type="ARBA" id="ARBA00000707"/>
    </source>
</evidence>
<protein>
    <recommendedName>
        <fullName evidence="2">ubiquitinyl hydrolase 1</fullName>
        <ecNumber evidence="2">3.4.19.12</ecNumber>
    </recommendedName>
</protein>
<reference evidence="7" key="1">
    <citation type="submission" date="2025-08" db="UniProtKB">
        <authorList>
            <consortium name="RefSeq"/>
        </authorList>
    </citation>
    <scope>IDENTIFICATION</scope>
</reference>
<evidence type="ECO:0000313" key="6">
    <source>
        <dbReference type="Proteomes" id="UP000504632"/>
    </source>
</evidence>
<sequence>MEDREKSGPKRTVMDEGQSNGELGTRRVPGICGLINSGNSCYMNAVLQCLCSTIPLVEHFFTPHIRDKLSTRQNEVSGAFLRLLEHVWLAQGGSWPPAEMRLSVCALHPQFNNDSQQDSQELLLFLLNALHDNLSKKRGKKLVLFSDSGQDRTALCLGRESTIVTQLFEGQLSYVTLCMCCEHQTQANQVFTMLSLPIPTDSYKCSLRDCLAVFFQQSTLTNSDQMLCPECGVKRDAAVVTTMLKPPEILVLHLKRFDCQGSVKRKVRANVLFSLESLDLRPYLSKPSTWHSDYFLYGVVNHTGDLDSGHFVAYCHSALTHSWHKFDDAMVTEIQDYLIQSPSAYILFYSRRRFHRPRIPGL</sequence>
<dbReference type="InParanoid" id="A0A6J2WY45"/>
<evidence type="ECO:0000256" key="2">
    <source>
        <dbReference type="ARBA" id="ARBA00012759"/>
    </source>
</evidence>
<accession>A0A6J2WY45</accession>
<comment type="catalytic activity">
    <reaction evidence="1">
        <text>Thiol-dependent hydrolysis of ester, thioester, amide, peptide and isopeptide bonds formed by the C-terminal Gly of ubiquitin (a 76-residue protein attached to proteins as an intracellular targeting signal).</text>
        <dbReference type="EC" id="3.4.19.12"/>
    </reaction>
</comment>
<dbReference type="PROSITE" id="PS00973">
    <property type="entry name" value="USP_2"/>
    <property type="match status" value="1"/>
</dbReference>
<dbReference type="InterPro" id="IPR038765">
    <property type="entry name" value="Papain-like_cys_pep_sf"/>
</dbReference>
<dbReference type="InterPro" id="IPR018200">
    <property type="entry name" value="USP_CS"/>
</dbReference>
<dbReference type="AlphaFoldDB" id="A0A6J2WY45"/>
<evidence type="ECO:0000256" key="4">
    <source>
        <dbReference type="SAM" id="MobiDB-lite"/>
    </source>
</evidence>
<dbReference type="PROSITE" id="PS00972">
    <property type="entry name" value="USP_1"/>
    <property type="match status" value="1"/>
</dbReference>
<dbReference type="GO" id="GO:0004843">
    <property type="term" value="F:cysteine-type deubiquitinase activity"/>
    <property type="evidence" value="ECO:0007669"/>
    <property type="project" value="UniProtKB-EC"/>
</dbReference>
<dbReference type="PANTHER" id="PTHR21646">
    <property type="entry name" value="UBIQUITIN CARBOXYL-TERMINAL HYDROLASE"/>
    <property type="match status" value="1"/>
</dbReference>
<dbReference type="Gene3D" id="3.90.70.10">
    <property type="entry name" value="Cysteine proteinases"/>
    <property type="match status" value="1"/>
</dbReference>
<dbReference type="EC" id="3.4.19.12" evidence="2"/>
<feature type="region of interest" description="Disordered" evidence="4">
    <location>
        <begin position="1"/>
        <end position="22"/>
    </location>
</feature>
<dbReference type="GeneID" id="115829191"/>
<dbReference type="Proteomes" id="UP000504632">
    <property type="component" value="Chromosome 2"/>
</dbReference>
<evidence type="ECO:0000313" key="7">
    <source>
        <dbReference type="RefSeq" id="XP_030649116.1"/>
    </source>
</evidence>
<keyword evidence="6" id="KW-1185">Reference proteome</keyword>